<feature type="domain" description="HTH lysR-type" evidence="5">
    <location>
        <begin position="1"/>
        <end position="58"/>
    </location>
</feature>
<evidence type="ECO:0000256" key="1">
    <source>
        <dbReference type="ARBA" id="ARBA00009437"/>
    </source>
</evidence>
<dbReference type="Pfam" id="PF00126">
    <property type="entry name" value="HTH_1"/>
    <property type="match status" value="1"/>
</dbReference>
<sequence length="288" mass="31834">MDWEDIKTLCAVVQHKTVRGAGEALGVHHTTVGRRIDSLEESLGTSLFNRTPDGLLLTSAGEKLFGVAQTFGEALIDAERSISGLDDELTGPLTVTMPEPLLNALFMPELPNFIAQHPSIELRFDPSLSIRDVARREADFAVRLDNNPPDALVGKRLFAYTEAAYATPDYLSRDPKSYRWLGWGQATQGAPEWVRTSEFPDNPVWGVFPTIPAQHAAAREGLGLAILPCLFGDADLDLKRAGKRAPVKSRDIWLLTHNDLRQTARVQAFMGFAEAVLRKHRKRLIGEA</sequence>
<dbReference type="EMBL" id="JBHDIY010000002">
    <property type="protein sequence ID" value="MFL4470064.1"/>
    <property type="molecule type" value="Genomic_DNA"/>
</dbReference>
<evidence type="ECO:0000259" key="5">
    <source>
        <dbReference type="PROSITE" id="PS50931"/>
    </source>
</evidence>
<dbReference type="PANTHER" id="PTHR30537">
    <property type="entry name" value="HTH-TYPE TRANSCRIPTIONAL REGULATOR"/>
    <property type="match status" value="1"/>
</dbReference>
<evidence type="ECO:0000256" key="4">
    <source>
        <dbReference type="ARBA" id="ARBA00023163"/>
    </source>
</evidence>
<dbReference type="InterPro" id="IPR036388">
    <property type="entry name" value="WH-like_DNA-bd_sf"/>
</dbReference>
<protein>
    <submittedName>
        <fullName evidence="6">LysR family transcriptional regulator</fullName>
    </submittedName>
</protein>
<dbReference type="InterPro" id="IPR005119">
    <property type="entry name" value="LysR_subst-bd"/>
</dbReference>
<keyword evidence="7" id="KW-1185">Reference proteome</keyword>
<comment type="caution">
    <text evidence="6">The sequence shown here is derived from an EMBL/GenBank/DDBJ whole genome shotgun (WGS) entry which is preliminary data.</text>
</comment>
<proteinExistence type="inferred from homology"/>
<dbReference type="InterPro" id="IPR058163">
    <property type="entry name" value="LysR-type_TF_proteobact-type"/>
</dbReference>
<keyword evidence="4" id="KW-0804">Transcription</keyword>
<organism evidence="6 7">
    <name type="scientific">Tateyamaria armeniaca</name>
    <dbReference type="NCBI Taxonomy" id="2518930"/>
    <lineage>
        <taxon>Bacteria</taxon>
        <taxon>Pseudomonadati</taxon>
        <taxon>Pseudomonadota</taxon>
        <taxon>Alphaproteobacteria</taxon>
        <taxon>Rhodobacterales</taxon>
        <taxon>Roseobacteraceae</taxon>
        <taxon>Tateyamaria</taxon>
    </lineage>
</organism>
<dbReference type="Gene3D" id="3.40.190.290">
    <property type="match status" value="1"/>
</dbReference>
<dbReference type="InterPro" id="IPR036390">
    <property type="entry name" value="WH_DNA-bd_sf"/>
</dbReference>
<evidence type="ECO:0000256" key="2">
    <source>
        <dbReference type="ARBA" id="ARBA00023015"/>
    </source>
</evidence>
<evidence type="ECO:0000313" key="7">
    <source>
        <dbReference type="Proteomes" id="UP001627408"/>
    </source>
</evidence>
<gene>
    <name evidence="6" type="ORF">ACERZ8_09375</name>
</gene>
<dbReference type="PROSITE" id="PS50931">
    <property type="entry name" value="HTH_LYSR"/>
    <property type="match status" value="1"/>
</dbReference>
<keyword evidence="3" id="KW-0238">DNA-binding</keyword>
<dbReference type="Proteomes" id="UP001627408">
    <property type="component" value="Unassembled WGS sequence"/>
</dbReference>
<dbReference type="Pfam" id="PF03466">
    <property type="entry name" value="LysR_substrate"/>
    <property type="match status" value="1"/>
</dbReference>
<evidence type="ECO:0000313" key="6">
    <source>
        <dbReference type="EMBL" id="MFL4470064.1"/>
    </source>
</evidence>
<name>A0ABW8UWQ5_9RHOB</name>
<evidence type="ECO:0000256" key="3">
    <source>
        <dbReference type="ARBA" id="ARBA00023125"/>
    </source>
</evidence>
<dbReference type="SUPFAM" id="SSF46785">
    <property type="entry name" value="Winged helix' DNA-binding domain"/>
    <property type="match status" value="1"/>
</dbReference>
<accession>A0ABW8UWQ5</accession>
<dbReference type="SUPFAM" id="SSF53850">
    <property type="entry name" value="Periplasmic binding protein-like II"/>
    <property type="match status" value="1"/>
</dbReference>
<comment type="similarity">
    <text evidence="1">Belongs to the LysR transcriptional regulatory family.</text>
</comment>
<dbReference type="InterPro" id="IPR000847">
    <property type="entry name" value="LysR_HTH_N"/>
</dbReference>
<dbReference type="RefSeq" id="WP_407591935.1">
    <property type="nucleotide sequence ID" value="NZ_JBHDIY010000002.1"/>
</dbReference>
<keyword evidence="2" id="KW-0805">Transcription regulation</keyword>
<dbReference type="PANTHER" id="PTHR30537:SF3">
    <property type="entry name" value="TRANSCRIPTIONAL REGULATORY PROTEIN"/>
    <property type="match status" value="1"/>
</dbReference>
<dbReference type="Gene3D" id="1.10.10.10">
    <property type="entry name" value="Winged helix-like DNA-binding domain superfamily/Winged helix DNA-binding domain"/>
    <property type="match status" value="1"/>
</dbReference>
<reference evidence="6 7" key="1">
    <citation type="submission" date="2024-08" db="EMBL/GenBank/DDBJ databases">
        <title>Tateyamaria sp. nov., isolated from marine algae.</title>
        <authorList>
            <person name="Choi B.J."/>
            <person name="Kim J.M."/>
            <person name="Lee J.K."/>
            <person name="Choi D.G."/>
            <person name="Bayburt H."/>
            <person name="Baek J.H."/>
            <person name="Han D.M."/>
            <person name="Jeon C.O."/>
        </authorList>
    </citation>
    <scope>NUCLEOTIDE SEQUENCE [LARGE SCALE GENOMIC DNA]</scope>
    <source>
        <strain evidence="6 7">KMU-156</strain>
    </source>
</reference>